<dbReference type="HAMAP" id="MF_03002">
    <property type="entry name" value="eIF3c"/>
    <property type="match status" value="1"/>
</dbReference>
<dbReference type="GO" id="GO:0031369">
    <property type="term" value="F:translation initiation factor binding"/>
    <property type="evidence" value="ECO:0007669"/>
    <property type="project" value="InterPro"/>
</dbReference>
<feature type="compositionally biased region" description="Acidic residues" evidence="5">
    <location>
        <begin position="168"/>
        <end position="232"/>
    </location>
</feature>
<dbReference type="VEuPathDB" id="FungiDB:H310_14789"/>
<dbReference type="PANTHER" id="PTHR13937">
    <property type="entry name" value="EUKARYOTIC TRANSLATION INITATION FACTOR 3, SUBUNIT 8 EIF3S8 -RELATED"/>
    <property type="match status" value="1"/>
</dbReference>
<feature type="compositionally biased region" description="Gly residues" evidence="5">
    <location>
        <begin position="950"/>
        <end position="965"/>
    </location>
</feature>
<dbReference type="RefSeq" id="XP_008880940.1">
    <property type="nucleotide sequence ID" value="XM_008882718.1"/>
</dbReference>
<comment type="subunit">
    <text evidence="4">Component of the eukaryotic translation initiation factor 3 (eIF-3) complex.</text>
</comment>
<dbReference type="GeneID" id="20091839"/>
<dbReference type="Pfam" id="PF01399">
    <property type="entry name" value="PCI"/>
    <property type="match status" value="1"/>
</dbReference>
<dbReference type="Pfam" id="PF05470">
    <property type="entry name" value="eIF-3c_N"/>
    <property type="match status" value="1"/>
</dbReference>
<feature type="compositionally biased region" description="Basic and acidic residues" evidence="5">
    <location>
        <begin position="121"/>
        <end position="136"/>
    </location>
</feature>
<dbReference type="GO" id="GO:0033290">
    <property type="term" value="C:eukaryotic 48S preinitiation complex"/>
    <property type="evidence" value="ECO:0007669"/>
    <property type="project" value="UniProtKB-UniRule"/>
</dbReference>
<dbReference type="PROSITE" id="PS50250">
    <property type="entry name" value="PCI"/>
    <property type="match status" value="1"/>
</dbReference>
<protein>
    <recommendedName>
        <fullName evidence="4">Eukaryotic translation initiation factor 3 subunit C</fullName>
        <shortName evidence="4">eIF3c</shortName>
    </recommendedName>
    <alternativeName>
        <fullName evidence="4">Eukaryotic translation initiation factor 3 subunit 8</fullName>
    </alternativeName>
</protein>
<evidence type="ECO:0000256" key="5">
    <source>
        <dbReference type="SAM" id="MobiDB-lite"/>
    </source>
</evidence>
<evidence type="ECO:0000256" key="1">
    <source>
        <dbReference type="ARBA" id="ARBA00022490"/>
    </source>
</evidence>
<dbReference type="GO" id="GO:0003723">
    <property type="term" value="F:RNA binding"/>
    <property type="evidence" value="ECO:0007669"/>
    <property type="project" value="InterPro"/>
</dbReference>
<gene>
    <name evidence="7" type="ORF">H310_14789</name>
</gene>
<accession>A0A024TA01</accession>
<evidence type="ECO:0000313" key="7">
    <source>
        <dbReference type="EMBL" id="ETV90421.1"/>
    </source>
</evidence>
<feature type="compositionally biased region" description="Basic and acidic residues" evidence="5">
    <location>
        <begin position="149"/>
        <end position="165"/>
    </location>
</feature>
<proteinExistence type="inferred from homology"/>
<dbReference type="eggNOG" id="KOG1076">
    <property type="taxonomic scope" value="Eukaryota"/>
</dbReference>
<feature type="region of interest" description="Disordered" evidence="5">
    <location>
        <begin position="906"/>
        <end position="980"/>
    </location>
</feature>
<feature type="compositionally biased region" description="Basic and acidic residues" evidence="5">
    <location>
        <begin position="239"/>
        <end position="249"/>
    </location>
</feature>
<dbReference type="InterPro" id="IPR000717">
    <property type="entry name" value="PCI_dom"/>
</dbReference>
<dbReference type="InterPro" id="IPR036390">
    <property type="entry name" value="WH_DNA-bd_sf"/>
</dbReference>
<comment type="function">
    <text evidence="4">Component of the eukaryotic translation initiation factor 3 (eIF-3) complex, which is involved in protein synthesis of a specialized repertoire of mRNAs and, together with other initiation factors, stimulates binding of mRNA and methionyl-tRNAi to the 40S ribosome. The eIF-3 complex specifically targets and initiates translation of a subset of mRNAs involved in cell proliferation.</text>
</comment>
<feature type="domain" description="PCI" evidence="6">
    <location>
        <begin position="699"/>
        <end position="874"/>
    </location>
</feature>
<dbReference type="GO" id="GO:0005852">
    <property type="term" value="C:eukaryotic translation initiation factor 3 complex"/>
    <property type="evidence" value="ECO:0007669"/>
    <property type="project" value="UniProtKB-UniRule"/>
</dbReference>
<dbReference type="InterPro" id="IPR027516">
    <property type="entry name" value="EIF3C"/>
</dbReference>
<dbReference type="Pfam" id="PF26569">
    <property type="entry name" value="EIF3CL_C"/>
    <property type="match status" value="1"/>
</dbReference>
<dbReference type="STRING" id="157072.A0A024TA01"/>
<feature type="region of interest" description="Disordered" evidence="5">
    <location>
        <begin position="1"/>
        <end position="43"/>
    </location>
</feature>
<keyword evidence="3 4" id="KW-0648">Protein biosynthesis</keyword>
<feature type="region of interest" description="Disordered" evidence="5">
    <location>
        <begin position="121"/>
        <end position="277"/>
    </location>
</feature>
<dbReference type="AlphaFoldDB" id="A0A024TA01"/>
<evidence type="ECO:0000256" key="2">
    <source>
        <dbReference type="ARBA" id="ARBA00022540"/>
    </source>
</evidence>
<dbReference type="SMART" id="SM00088">
    <property type="entry name" value="PINT"/>
    <property type="match status" value="1"/>
</dbReference>
<dbReference type="SUPFAM" id="SSF46785">
    <property type="entry name" value="Winged helix' DNA-binding domain"/>
    <property type="match status" value="1"/>
</dbReference>
<dbReference type="InterPro" id="IPR008905">
    <property type="entry name" value="EIF3C_N_dom"/>
</dbReference>
<reference evidence="7" key="1">
    <citation type="submission" date="2013-12" db="EMBL/GenBank/DDBJ databases">
        <title>The Genome Sequence of Aphanomyces invadans NJM9701.</title>
        <authorList>
            <consortium name="The Broad Institute Genomics Platform"/>
            <person name="Russ C."/>
            <person name="Tyler B."/>
            <person name="van West P."/>
            <person name="Dieguez-Uribeondo J."/>
            <person name="Young S.K."/>
            <person name="Zeng Q."/>
            <person name="Gargeya S."/>
            <person name="Fitzgerald M."/>
            <person name="Abouelleil A."/>
            <person name="Alvarado L."/>
            <person name="Chapman S.B."/>
            <person name="Gainer-Dewar J."/>
            <person name="Goldberg J."/>
            <person name="Griggs A."/>
            <person name="Gujja S."/>
            <person name="Hansen M."/>
            <person name="Howarth C."/>
            <person name="Imamovic A."/>
            <person name="Ireland A."/>
            <person name="Larimer J."/>
            <person name="McCowan C."/>
            <person name="Murphy C."/>
            <person name="Pearson M."/>
            <person name="Poon T.W."/>
            <person name="Priest M."/>
            <person name="Roberts A."/>
            <person name="Saif S."/>
            <person name="Shea T."/>
            <person name="Sykes S."/>
            <person name="Wortman J."/>
            <person name="Nusbaum C."/>
            <person name="Birren B."/>
        </authorList>
    </citation>
    <scope>NUCLEOTIDE SEQUENCE [LARGE SCALE GENOMIC DNA]</scope>
    <source>
        <strain evidence="7">NJM9701</strain>
    </source>
</reference>
<sequence>MASRFWGGSSSESGSDNESSGSEVEDVKLQANRWDVDSESESDDDVRVVVSAKDKALQALQLSVDSIKRFLKIHDWSKIQTEFDAMAKQMDNAKAKQAIAQNGFPKYYIRCMAQLEDEVTDKLKNKSDKKMSKENSKALIRMKGKIKKHNESIAKELDAYRKDPSAYESEEEASDDSDDSDDDDSDEDDDSEDEDDEDDDDGDEDEADGSDDDESEDEDDDDESDDFGDSDDSSSSSSEDEKAFGELKGRARWLKKVPTTNEATKKTRVKPTRGPKEIKEREVRKTVVEEDLKLGKKGFDNKIKEVIALRGKRGTDLGEQLTTLRKLVNYARRLGPAREIVATMHMVGTQMFDTSSKIDKVLSTRLWKLVHSDLLNILDLLERNPGFTLAPLTSEDQADLIRAGANKSKEVVEDDEDDLPGQDHLPAAGGKGLIKVSGDLAAFVERLSDEYTKSLQQMDPHTTEYIGRLYDEALLSGVAKRVQNYFKRQQDHARGAAVALIQAELMYYKHDSIANALHVSNAKRAIYGEPSLLHPACESASAKPLKTFDATVVHPASVLGQPHVDVPAVDVEKDLAELCLYVYKHADDRSKTRAMLCHIYHHALHDRFHEARDLLLMSHLQETILHTDIATQILFNRMMAQLGLCAFRLGLIWEAHACLSEICTGSKTKELLAQGMASFRHQERNADEERLEKRRQVPYHMHINLELLEVAHLTSAMLLEVPNMVLSRTQDRRRVISKAFRKLLEFHDRLVFVGPPENTRDHIVAAAKFLSQGQWQRSVDLICGLPVWELLPGSGTAQKVKALVQHKIQVESLRSYLMAFSEEYDALNLTHLCAMFELDSKTVHSVVSKMMINEELQGAWDQGSQSIVLHKVERTRLQQLALQYSDKIGMIVENNERMLDLRAASANLSTNPKEHHDNSYQRRNDNRKYDNSSKGGNQTTNSSSSQSSGGVRGNQGGRKPQGGNAGKSSNYAGKSAQQRW</sequence>
<name>A0A024TA01_9STRA</name>
<organism evidence="7">
    <name type="scientific">Aphanomyces invadans</name>
    <dbReference type="NCBI Taxonomy" id="157072"/>
    <lineage>
        <taxon>Eukaryota</taxon>
        <taxon>Sar</taxon>
        <taxon>Stramenopiles</taxon>
        <taxon>Oomycota</taxon>
        <taxon>Saprolegniomycetes</taxon>
        <taxon>Saprolegniales</taxon>
        <taxon>Verrucalvaceae</taxon>
        <taxon>Aphanomyces</taxon>
    </lineage>
</organism>
<evidence type="ECO:0000259" key="6">
    <source>
        <dbReference type="PROSITE" id="PS50250"/>
    </source>
</evidence>
<evidence type="ECO:0000256" key="3">
    <source>
        <dbReference type="ARBA" id="ARBA00022917"/>
    </source>
</evidence>
<feature type="compositionally biased region" description="Basic and acidic residues" evidence="5">
    <location>
        <begin position="912"/>
        <end position="931"/>
    </location>
</feature>
<dbReference type="GO" id="GO:0016282">
    <property type="term" value="C:eukaryotic 43S preinitiation complex"/>
    <property type="evidence" value="ECO:0007669"/>
    <property type="project" value="UniProtKB-UniRule"/>
</dbReference>
<dbReference type="PANTHER" id="PTHR13937:SF0">
    <property type="entry name" value="EUKARYOTIC TRANSLATION INITIATION FACTOR 3 SUBUNIT C-RELATED"/>
    <property type="match status" value="1"/>
</dbReference>
<comment type="similarity">
    <text evidence="4">Belongs to the eIF-3 subunit C family.</text>
</comment>
<dbReference type="InterPro" id="IPR058999">
    <property type="entry name" value="EIF3CL_C"/>
</dbReference>
<keyword evidence="2 4" id="KW-0396">Initiation factor</keyword>
<dbReference type="GO" id="GO:0001732">
    <property type="term" value="P:formation of cytoplasmic translation initiation complex"/>
    <property type="evidence" value="ECO:0007669"/>
    <property type="project" value="UniProtKB-UniRule"/>
</dbReference>
<comment type="subcellular location">
    <subcellularLocation>
        <location evidence="4">Cytoplasm</location>
    </subcellularLocation>
</comment>
<evidence type="ECO:0000256" key="4">
    <source>
        <dbReference type="HAMAP-Rule" id="MF_03002"/>
    </source>
</evidence>
<dbReference type="OrthoDB" id="29647at2759"/>
<dbReference type="EMBL" id="KI914040">
    <property type="protein sequence ID" value="ETV90421.1"/>
    <property type="molecule type" value="Genomic_DNA"/>
</dbReference>
<feature type="compositionally biased region" description="Low complexity" evidence="5">
    <location>
        <begin position="7"/>
        <end position="22"/>
    </location>
</feature>
<feature type="compositionally biased region" description="Polar residues" evidence="5">
    <location>
        <begin position="966"/>
        <end position="980"/>
    </location>
</feature>
<keyword evidence="1 4" id="KW-0963">Cytoplasm</keyword>
<dbReference type="GO" id="GO:0003743">
    <property type="term" value="F:translation initiation factor activity"/>
    <property type="evidence" value="ECO:0007669"/>
    <property type="project" value="UniProtKB-UniRule"/>
</dbReference>
<feature type="compositionally biased region" description="Low complexity" evidence="5">
    <location>
        <begin position="932"/>
        <end position="949"/>
    </location>
</feature>